<accession>A0A450T844</accession>
<feature type="compositionally biased region" description="Basic and acidic residues" evidence="1">
    <location>
        <begin position="170"/>
        <end position="189"/>
    </location>
</feature>
<name>A0A450T844_9GAMM</name>
<proteinExistence type="predicted"/>
<sequence>MKLPIDYGVALRVFNAPSHRYRQPYSLSKFIGALVLGAATGFTVEASDYNYGGIRQSQSWGDRQNNSDYATRWDRETKPWSREPSGVAQPEFDNWGNGFSANHDERKTENSYSANRWDWQAERHDPYSGDSWRSIDEWYRAPAYDGQHVGAVQEEHAGMRKKIKQWASSADRHVPRMEAGSRHKSDPRAKPRSPFEGLGNQWPTDTSWPRSGKRTSSSDVYDNNQSRGRNNWPQSSFSGSSDGYSSSGYGLSATRNRRVDDPWRSPKSYAPVADPSRHQKHWVGDRKNSEGNKPWGMHHPNNSQGRQQSNPQRSSPLSSTQSIPPVDITRSGYSEYPGYLGYPEHYVPYSGIGVQGYGYYPEHNHGWLGGMYSDPRNFPLLDDLLWFF</sequence>
<feature type="compositionally biased region" description="Low complexity" evidence="1">
    <location>
        <begin position="235"/>
        <end position="252"/>
    </location>
</feature>
<dbReference type="AlphaFoldDB" id="A0A450T844"/>
<gene>
    <name evidence="2" type="ORF">BECKFW1821C_GA0114237_100324</name>
</gene>
<protein>
    <submittedName>
        <fullName evidence="2">Uncharacterized protein</fullName>
    </submittedName>
</protein>
<reference evidence="2" key="1">
    <citation type="submission" date="2019-02" db="EMBL/GenBank/DDBJ databases">
        <authorList>
            <person name="Gruber-Vodicka R. H."/>
            <person name="Seah K. B. B."/>
        </authorList>
    </citation>
    <scope>NUCLEOTIDE SEQUENCE</scope>
    <source>
        <strain evidence="2">BECK_BZ131</strain>
    </source>
</reference>
<organism evidence="2">
    <name type="scientific">Candidatus Kentrum sp. FW</name>
    <dbReference type="NCBI Taxonomy" id="2126338"/>
    <lineage>
        <taxon>Bacteria</taxon>
        <taxon>Pseudomonadati</taxon>
        <taxon>Pseudomonadota</taxon>
        <taxon>Gammaproteobacteria</taxon>
        <taxon>Candidatus Kentrum</taxon>
    </lineage>
</organism>
<evidence type="ECO:0000256" key="1">
    <source>
        <dbReference type="SAM" id="MobiDB-lite"/>
    </source>
</evidence>
<dbReference type="EMBL" id="CAADFE010000003">
    <property type="protein sequence ID" value="VFJ62806.1"/>
    <property type="molecule type" value="Genomic_DNA"/>
</dbReference>
<feature type="region of interest" description="Disordered" evidence="1">
    <location>
        <begin position="155"/>
        <end position="328"/>
    </location>
</feature>
<feature type="region of interest" description="Disordered" evidence="1">
    <location>
        <begin position="76"/>
        <end position="107"/>
    </location>
</feature>
<evidence type="ECO:0000313" key="2">
    <source>
        <dbReference type="EMBL" id="VFJ62806.1"/>
    </source>
</evidence>
<feature type="compositionally biased region" description="Polar residues" evidence="1">
    <location>
        <begin position="201"/>
        <end position="234"/>
    </location>
</feature>
<feature type="compositionally biased region" description="Polar residues" evidence="1">
    <location>
        <begin position="300"/>
        <end position="323"/>
    </location>
</feature>